<keyword evidence="3" id="KW-0067">ATP-binding</keyword>
<sequence>MIESITESPLYKIVNPKSIAFLGASNSFGAMGANCFDSIIKRGFEGELYPVHPRDEVVQGYKAYKTVEELPCAPDLAIMVIPTRVVLEAMEACGKKGIKNVICVTAGFKEVGGEGIEREKELVRIAEKYGIRFIGPNCIGVTNSSAKLNTTFLADNSKPGFIGLASQSGSFVTQMFNYLDRMDQGFSTAFSVGNGANIDLVDCLEYLGASPDTKVIALYVEGIVRGREFMETAKAIVPRKPIVAIYVGGSETGKRATFSHTGTMAGPDALYDGMFRQCGIIRASSIVELFDFAWALGCLPLPKGKNTAIQTNSGGPGATAADCCGRAGLTLPSLSPETLEKLKDLLPGTASANNPIDITFARNPRDFWHAIPKALLEDPNIDMLLTYYLTPLQAIKRPLISSGVEEAEAEKMAVEFLESFAQDAGNLLREYGKPMVGFTFRGLEEPFPSMLRKQGCPIFSSPERAAAVLSAMVQYVEFKARLEA</sequence>
<keyword evidence="2" id="KW-0547">Nucleotide-binding</keyword>
<dbReference type="SUPFAM" id="SSF51735">
    <property type="entry name" value="NAD(P)-binding Rossmann-fold domains"/>
    <property type="match status" value="1"/>
</dbReference>
<dbReference type="Pfam" id="PF19045">
    <property type="entry name" value="Ligase_CoA_2"/>
    <property type="match status" value="1"/>
</dbReference>
<dbReference type="InterPro" id="IPR051538">
    <property type="entry name" value="Acyl-CoA_Synth/Transferase"/>
</dbReference>
<dbReference type="SUPFAM" id="SSF52210">
    <property type="entry name" value="Succinyl-CoA synthetase domains"/>
    <property type="match status" value="2"/>
</dbReference>
<dbReference type="SMART" id="SM00881">
    <property type="entry name" value="CoA_binding"/>
    <property type="match status" value="1"/>
</dbReference>
<dbReference type="AlphaFoldDB" id="A0A1M6ZMC7"/>
<dbReference type="STRING" id="1121393.SAMN02745216_05002"/>
<gene>
    <name evidence="5" type="ORF">SAMN02745216_05002</name>
</gene>
<protein>
    <submittedName>
        <fullName evidence="5">Acyl-CoA synthetase (NDP forming)</fullName>
    </submittedName>
</protein>
<reference evidence="6" key="1">
    <citation type="submission" date="2016-11" db="EMBL/GenBank/DDBJ databases">
        <authorList>
            <person name="Varghese N."/>
            <person name="Submissions S."/>
        </authorList>
    </citation>
    <scope>NUCLEOTIDE SEQUENCE [LARGE SCALE GENOMIC DNA]</scope>
    <source>
        <strain evidence="6">DSM 16219</strain>
    </source>
</reference>
<dbReference type="Pfam" id="PF13380">
    <property type="entry name" value="CoA_binding_2"/>
    <property type="match status" value="1"/>
</dbReference>
<dbReference type="Proteomes" id="UP000183994">
    <property type="component" value="Unassembled WGS sequence"/>
</dbReference>
<evidence type="ECO:0000256" key="3">
    <source>
        <dbReference type="ARBA" id="ARBA00022840"/>
    </source>
</evidence>
<organism evidence="5 6">
    <name type="scientific">Desulfatibacillum alkenivorans DSM 16219</name>
    <dbReference type="NCBI Taxonomy" id="1121393"/>
    <lineage>
        <taxon>Bacteria</taxon>
        <taxon>Pseudomonadati</taxon>
        <taxon>Thermodesulfobacteriota</taxon>
        <taxon>Desulfobacteria</taxon>
        <taxon>Desulfobacterales</taxon>
        <taxon>Desulfatibacillaceae</taxon>
        <taxon>Desulfatibacillum</taxon>
    </lineage>
</organism>
<evidence type="ECO:0000259" key="4">
    <source>
        <dbReference type="SMART" id="SM00881"/>
    </source>
</evidence>
<dbReference type="Gene3D" id="3.40.50.720">
    <property type="entry name" value="NAD(P)-binding Rossmann-like Domain"/>
    <property type="match status" value="1"/>
</dbReference>
<evidence type="ECO:0000313" key="5">
    <source>
        <dbReference type="EMBL" id="SHL31580.1"/>
    </source>
</evidence>
<dbReference type="OrthoDB" id="9791027at2"/>
<feature type="domain" description="CoA-binding" evidence="4">
    <location>
        <begin position="13"/>
        <end position="108"/>
    </location>
</feature>
<evidence type="ECO:0000256" key="1">
    <source>
        <dbReference type="ARBA" id="ARBA00022598"/>
    </source>
</evidence>
<proteinExistence type="predicted"/>
<dbReference type="Pfam" id="PF13607">
    <property type="entry name" value="Succ_CoA_lig"/>
    <property type="match status" value="1"/>
</dbReference>
<evidence type="ECO:0000313" key="6">
    <source>
        <dbReference type="Proteomes" id="UP000183994"/>
    </source>
</evidence>
<keyword evidence="1" id="KW-0436">Ligase</keyword>
<dbReference type="InterPro" id="IPR036291">
    <property type="entry name" value="NAD(P)-bd_dom_sf"/>
</dbReference>
<dbReference type="Gene3D" id="3.40.50.261">
    <property type="entry name" value="Succinyl-CoA synthetase domains"/>
    <property type="match status" value="2"/>
</dbReference>
<dbReference type="PANTHER" id="PTHR43334:SF1">
    <property type="entry name" value="3-HYDROXYPROPIONATE--COA LIGASE [ADP-FORMING]"/>
    <property type="match status" value="1"/>
</dbReference>
<name>A0A1M6ZMC7_9BACT</name>
<dbReference type="EMBL" id="FQZU01000059">
    <property type="protein sequence ID" value="SHL31580.1"/>
    <property type="molecule type" value="Genomic_DNA"/>
</dbReference>
<dbReference type="RefSeq" id="WP_073478976.1">
    <property type="nucleotide sequence ID" value="NZ_FQZU01000059.1"/>
</dbReference>
<dbReference type="InterPro" id="IPR016102">
    <property type="entry name" value="Succinyl-CoA_synth-like"/>
</dbReference>
<dbReference type="GO" id="GO:0043758">
    <property type="term" value="F:acetate-CoA ligase (ADP-forming) activity"/>
    <property type="evidence" value="ECO:0007669"/>
    <property type="project" value="InterPro"/>
</dbReference>
<keyword evidence="6" id="KW-1185">Reference proteome</keyword>
<dbReference type="PANTHER" id="PTHR43334">
    <property type="entry name" value="ACETATE--COA LIGASE [ADP-FORMING]"/>
    <property type="match status" value="1"/>
</dbReference>
<dbReference type="InterPro" id="IPR032875">
    <property type="entry name" value="Succ_CoA_lig_flav_dom"/>
</dbReference>
<dbReference type="InterPro" id="IPR043938">
    <property type="entry name" value="Ligase_CoA_dom"/>
</dbReference>
<accession>A0A1M6ZMC7</accession>
<dbReference type="InterPro" id="IPR003781">
    <property type="entry name" value="CoA-bd"/>
</dbReference>
<evidence type="ECO:0000256" key="2">
    <source>
        <dbReference type="ARBA" id="ARBA00022741"/>
    </source>
</evidence>
<dbReference type="GO" id="GO:0005524">
    <property type="term" value="F:ATP binding"/>
    <property type="evidence" value="ECO:0007669"/>
    <property type="project" value="UniProtKB-KW"/>
</dbReference>